<keyword evidence="8" id="KW-1185">Reference proteome</keyword>
<dbReference type="PANTHER" id="PTHR30346">
    <property type="entry name" value="TRANSCRIPTIONAL DUAL REGULATOR HCAR-RELATED"/>
    <property type="match status" value="1"/>
</dbReference>
<dbReference type="Pfam" id="PF00126">
    <property type="entry name" value="HTH_1"/>
    <property type="match status" value="1"/>
</dbReference>
<protein>
    <submittedName>
        <fullName evidence="7">Transcriptional regulator</fullName>
    </submittedName>
</protein>
<evidence type="ECO:0000313" key="8">
    <source>
        <dbReference type="Proteomes" id="UP000054618"/>
    </source>
</evidence>
<proteinExistence type="inferred from homology"/>
<dbReference type="Gene3D" id="1.10.10.10">
    <property type="entry name" value="Winged helix-like DNA-binding domain superfamily/Winged helix DNA-binding domain"/>
    <property type="match status" value="1"/>
</dbReference>
<dbReference type="InterPro" id="IPR000847">
    <property type="entry name" value="LysR_HTH_N"/>
</dbReference>
<comment type="similarity">
    <text evidence="1">Belongs to the LysR transcriptional regulatory family.</text>
</comment>
<dbReference type="Pfam" id="PF03466">
    <property type="entry name" value="LysR_substrate"/>
    <property type="match status" value="1"/>
</dbReference>
<evidence type="ECO:0000256" key="2">
    <source>
        <dbReference type="ARBA" id="ARBA00023015"/>
    </source>
</evidence>
<dbReference type="Gene3D" id="3.40.190.10">
    <property type="entry name" value="Periplasmic binding protein-like II"/>
    <property type="match status" value="2"/>
</dbReference>
<dbReference type="FunFam" id="1.10.10.10:FF:000001">
    <property type="entry name" value="LysR family transcriptional regulator"/>
    <property type="match status" value="1"/>
</dbReference>
<dbReference type="GO" id="GO:0032993">
    <property type="term" value="C:protein-DNA complex"/>
    <property type="evidence" value="ECO:0007669"/>
    <property type="project" value="TreeGrafter"/>
</dbReference>
<dbReference type="InterPro" id="IPR036388">
    <property type="entry name" value="WH-like_DNA-bd_sf"/>
</dbReference>
<organism evidence="7 8">
    <name type="scientific">Legionella quinlivanii</name>
    <dbReference type="NCBI Taxonomy" id="45073"/>
    <lineage>
        <taxon>Bacteria</taxon>
        <taxon>Pseudomonadati</taxon>
        <taxon>Pseudomonadota</taxon>
        <taxon>Gammaproteobacteria</taxon>
        <taxon>Legionellales</taxon>
        <taxon>Legionellaceae</taxon>
        <taxon>Legionella</taxon>
    </lineage>
</organism>
<dbReference type="GO" id="GO:0003677">
    <property type="term" value="F:DNA binding"/>
    <property type="evidence" value="ECO:0007669"/>
    <property type="project" value="UniProtKB-KW"/>
</dbReference>
<dbReference type="SUPFAM" id="SSF46785">
    <property type="entry name" value="Winged helix' DNA-binding domain"/>
    <property type="match status" value="1"/>
</dbReference>
<dbReference type="STRING" id="45073.Lqui_1413"/>
<keyword evidence="2" id="KW-0805">Transcription regulation</keyword>
<dbReference type="RefSeq" id="WP_058507527.1">
    <property type="nucleotide sequence ID" value="NZ_CAAAIK010000001.1"/>
</dbReference>
<dbReference type="EMBL" id="LNYS01000008">
    <property type="protein sequence ID" value="KTD50088.1"/>
    <property type="molecule type" value="Genomic_DNA"/>
</dbReference>
<keyword evidence="3" id="KW-0238">DNA-binding</keyword>
<keyword evidence="4" id="KW-0010">Activator</keyword>
<comment type="caution">
    <text evidence="7">The sequence shown here is derived from an EMBL/GenBank/DDBJ whole genome shotgun (WGS) entry which is preliminary data.</text>
</comment>
<dbReference type="InterPro" id="IPR005119">
    <property type="entry name" value="LysR_subst-bd"/>
</dbReference>
<reference evidence="7 8" key="1">
    <citation type="submission" date="2015-11" db="EMBL/GenBank/DDBJ databases">
        <title>Genomic analysis of 38 Legionella species identifies large and diverse effector repertoires.</title>
        <authorList>
            <person name="Burstein D."/>
            <person name="Amaro F."/>
            <person name="Zusman T."/>
            <person name="Lifshitz Z."/>
            <person name="Cohen O."/>
            <person name="Gilbert J.A."/>
            <person name="Pupko T."/>
            <person name="Shuman H.A."/>
            <person name="Segal G."/>
        </authorList>
    </citation>
    <scope>NUCLEOTIDE SEQUENCE [LARGE SCALE GENOMIC DNA]</scope>
    <source>
        <strain evidence="7 8">CDC#1442-AUS-E</strain>
    </source>
</reference>
<dbReference type="AlphaFoldDB" id="A0A0W0XZC0"/>
<dbReference type="PROSITE" id="PS50931">
    <property type="entry name" value="HTH_LYSR"/>
    <property type="match status" value="1"/>
</dbReference>
<dbReference type="PANTHER" id="PTHR30346:SF26">
    <property type="entry name" value="HYDROGEN PEROXIDE-INDUCIBLE GENES ACTIVATOR"/>
    <property type="match status" value="1"/>
</dbReference>
<dbReference type="Proteomes" id="UP000054618">
    <property type="component" value="Unassembled WGS sequence"/>
</dbReference>
<evidence type="ECO:0000256" key="4">
    <source>
        <dbReference type="ARBA" id="ARBA00023159"/>
    </source>
</evidence>
<dbReference type="CDD" id="cd08411">
    <property type="entry name" value="PBP2_OxyR"/>
    <property type="match status" value="1"/>
</dbReference>
<evidence type="ECO:0000256" key="1">
    <source>
        <dbReference type="ARBA" id="ARBA00009437"/>
    </source>
</evidence>
<evidence type="ECO:0000259" key="6">
    <source>
        <dbReference type="PROSITE" id="PS50931"/>
    </source>
</evidence>
<sequence>MNLRDLHYFIVLAKTQHFGEAARLCHISQPTLSMQLKKLEDELGVLLFERSNKQVILTEAGRKILEKAQSVLHETRQLKETAQSLSDPFSGELRLGVIPTLAPYLLPLIMPEIQKRFPRLRVWLIEEQTHRLTSKLALGELDAAIMAMPVEADFESITLFKEPFYFACSKDYPFSKAAPLELSDLTEQTVLLLEEGHCLREQAMDICRTARANTGVDFTATSLETLRLMVQSGLGVTLLPALAVRNNSEQLETFPFAEPAPYRTIALFHRSQSVKLDCLKQLASLIEAIINPLLRPDL</sequence>
<name>A0A0W0XZC0_9GAMM</name>
<feature type="domain" description="HTH lysR-type" evidence="6">
    <location>
        <begin position="1"/>
        <end position="58"/>
    </location>
</feature>
<gene>
    <name evidence="7" type="primary">oxyR</name>
    <name evidence="7" type="ORF">Lqui_1413</name>
</gene>
<dbReference type="GO" id="GO:0003700">
    <property type="term" value="F:DNA-binding transcription factor activity"/>
    <property type="evidence" value="ECO:0007669"/>
    <property type="project" value="InterPro"/>
</dbReference>
<dbReference type="InterPro" id="IPR036390">
    <property type="entry name" value="WH_DNA-bd_sf"/>
</dbReference>
<dbReference type="SUPFAM" id="SSF53850">
    <property type="entry name" value="Periplasmic binding protein-like II"/>
    <property type="match status" value="1"/>
</dbReference>
<keyword evidence="5" id="KW-0804">Transcription</keyword>
<dbReference type="PRINTS" id="PR00039">
    <property type="entry name" value="HTHLYSR"/>
</dbReference>
<evidence type="ECO:0000256" key="5">
    <source>
        <dbReference type="ARBA" id="ARBA00023163"/>
    </source>
</evidence>
<accession>A0A0W0XZC0</accession>
<dbReference type="PATRIC" id="fig|45073.5.peg.1489"/>
<dbReference type="OrthoDB" id="5297026at2"/>
<evidence type="ECO:0000256" key="3">
    <source>
        <dbReference type="ARBA" id="ARBA00023125"/>
    </source>
</evidence>
<evidence type="ECO:0000313" key="7">
    <source>
        <dbReference type="EMBL" id="KTD50088.1"/>
    </source>
</evidence>